<dbReference type="CDD" id="cd04238">
    <property type="entry name" value="AAK_NAGK-like"/>
    <property type="match status" value="1"/>
</dbReference>
<dbReference type="HAMAP" id="MF_00082">
    <property type="entry name" value="ArgB"/>
    <property type="match status" value="1"/>
</dbReference>
<dbReference type="GO" id="GO:0005524">
    <property type="term" value="F:ATP binding"/>
    <property type="evidence" value="ECO:0007669"/>
    <property type="project" value="UniProtKB-UniRule"/>
</dbReference>
<feature type="site" description="Transition state stabilizer" evidence="9">
    <location>
        <position position="7"/>
    </location>
</feature>
<dbReference type="SUPFAM" id="SSF53633">
    <property type="entry name" value="Carbamate kinase-like"/>
    <property type="match status" value="1"/>
</dbReference>
<keyword evidence="5 9" id="KW-0547">Nucleotide-binding</keyword>
<protein>
    <recommendedName>
        <fullName evidence="9">Acetylglutamate kinase</fullName>
        <ecNumber evidence="9">2.7.2.8</ecNumber>
    </recommendedName>
    <alternativeName>
        <fullName evidence="9">N-acetyl-L-glutamate 5-phosphotransferase</fullName>
    </alternativeName>
    <alternativeName>
        <fullName evidence="9">NAG kinase</fullName>
        <shortName evidence="9">NAGK</shortName>
    </alternativeName>
</protein>
<reference evidence="11 12" key="1">
    <citation type="submission" date="2016-12" db="EMBL/GenBank/DDBJ databases">
        <title>The whole genome sequencing and assembly of Bacillus cohnii DSM 6307T strain.</title>
        <authorList>
            <person name="Lee Y.-J."/>
            <person name="Yi H."/>
            <person name="Bahn Y.-S."/>
            <person name="Kim J.F."/>
            <person name="Lee D.-W."/>
        </authorList>
    </citation>
    <scope>NUCLEOTIDE SEQUENCE [LARGE SCALE GENOMIC DNA]</scope>
    <source>
        <strain evidence="11 12">DSM 6307</strain>
    </source>
</reference>
<gene>
    <name evidence="9" type="primary">argB</name>
    <name evidence="11" type="ORF">BC6307_10120</name>
</gene>
<comment type="function">
    <text evidence="9">Catalyzes the ATP-dependent phosphorylation of N-acetyl-L-glutamate.</text>
</comment>
<dbReference type="FunFam" id="3.40.1160.10:FF:000004">
    <property type="entry name" value="Acetylglutamate kinase"/>
    <property type="match status" value="1"/>
</dbReference>
<dbReference type="EC" id="2.7.2.8" evidence="9"/>
<evidence type="ECO:0000256" key="5">
    <source>
        <dbReference type="ARBA" id="ARBA00022741"/>
    </source>
</evidence>
<dbReference type="Proteomes" id="UP000215224">
    <property type="component" value="Chromosome"/>
</dbReference>
<feature type="domain" description="Aspartate/glutamate/uridylate kinase" evidence="10">
    <location>
        <begin position="3"/>
        <end position="234"/>
    </location>
</feature>
<dbReference type="KEGG" id="bcoh:BC6307_10120"/>
<dbReference type="Gene3D" id="3.40.1160.10">
    <property type="entry name" value="Acetylglutamate kinase-like"/>
    <property type="match status" value="1"/>
</dbReference>
<name>A0A223KQ54_9BACI</name>
<dbReference type="InterPro" id="IPR036393">
    <property type="entry name" value="AceGlu_kinase-like_sf"/>
</dbReference>
<accession>A0A223KQ54</accession>
<keyword evidence="12" id="KW-1185">Reference proteome</keyword>
<dbReference type="UniPathway" id="UPA00068">
    <property type="reaction ID" value="UER00107"/>
</dbReference>
<evidence type="ECO:0000256" key="6">
    <source>
        <dbReference type="ARBA" id="ARBA00022777"/>
    </source>
</evidence>
<comment type="similarity">
    <text evidence="9">Belongs to the acetylglutamate kinase family. ArgB subfamily.</text>
</comment>
<feature type="binding site" evidence="9">
    <location>
        <position position="63"/>
    </location>
    <ligand>
        <name>substrate</name>
    </ligand>
</feature>
<comment type="subcellular location">
    <subcellularLocation>
        <location evidence="9">Cytoplasm</location>
    </subcellularLocation>
</comment>
<sequence length="267" mass="28723">MNYLVIKCGGSIFEQLSPSFFEELVQIQKEKEFVPIIVHGGGPSITKTLSSLEIETKFVNGLRQTTPEVLDVVEMILSGSLNKQIVRNIIKAGGKAIGISGVDGMFLEAKPVQNADEIGLVGEITNVRTEIVKMITDMDGIPVISPIAVDLFGQHYNINADLAAAAIAKSLEGTICLVTNVAGVLVDGEVQSSLSNKQVEQLIESQQITGGMIPKVHSAIDCLENGVSNVVIIDGTTKQSLTRFTKGEHSGTFFYLEEEMIYSGHNS</sequence>
<keyword evidence="7 9" id="KW-0067">ATP-binding</keyword>
<dbReference type="EMBL" id="CP018866">
    <property type="protein sequence ID" value="AST91612.1"/>
    <property type="molecule type" value="Genomic_DNA"/>
</dbReference>
<evidence type="ECO:0000313" key="11">
    <source>
        <dbReference type="EMBL" id="AST91612.1"/>
    </source>
</evidence>
<evidence type="ECO:0000313" key="12">
    <source>
        <dbReference type="Proteomes" id="UP000215224"/>
    </source>
</evidence>
<feature type="binding site" evidence="9">
    <location>
        <position position="157"/>
    </location>
    <ligand>
        <name>substrate</name>
    </ligand>
</feature>
<evidence type="ECO:0000259" key="10">
    <source>
        <dbReference type="Pfam" id="PF00696"/>
    </source>
</evidence>
<feature type="binding site" evidence="9">
    <location>
        <begin position="41"/>
        <end position="42"/>
    </location>
    <ligand>
        <name>substrate</name>
    </ligand>
</feature>
<dbReference type="PANTHER" id="PTHR23342">
    <property type="entry name" value="N-ACETYLGLUTAMATE SYNTHASE"/>
    <property type="match status" value="1"/>
</dbReference>
<dbReference type="InterPro" id="IPR004662">
    <property type="entry name" value="AcgluKinase_fam"/>
</dbReference>
<dbReference type="PANTHER" id="PTHR23342:SF0">
    <property type="entry name" value="N-ACETYLGLUTAMATE SYNTHASE, MITOCHONDRIAL"/>
    <property type="match status" value="1"/>
</dbReference>
<keyword evidence="6 9" id="KW-0418">Kinase</keyword>
<keyword evidence="2 9" id="KW-0055">Arginine biosynthesis</keyword>
<evidence type="ECO:0000256" key="8">
    <source>
        <dbReference type="ARBA" id="ARBA00048141"/>
    </source>
</evidence>
<proteinExistence type="inferred from homology"/>
<dbReference type="STRING" id="1314751.GCA_001591425_03411"/>
<evidence type="ECO:0000256" key="9">
    <source>
        <dbReference type="HAMAP-Rule" id="MF_00082"/>
    </source>
</evidence>
<keyword evidence="3 9" id="KW-0028">Amino-acid biosynthesis</keyword>
<dbReference type="NCBIfam" id="TIGR00761">
    <property type="entry name" value="argB"/>
    <property type="match status" value="1"/>
</dbReference>
<evidence type="ECO:0000256" key="7">
    <source>
        <dbReference type="ARBA" id="ARBA00022840"/>
    </source>
</evidence>
<comment type="catalytic activity">
    <reaction evidence="8 9">
        <text>N-acetyl-L-glutamate + ATP = N-acetyl-L-glutamyl 5-phosphate + ADP</text>
        <dbReference type="Rhea" id="RHEA:14629"/>
        <dbReference type="ChEBI" id="CHEBI:30616"/>
        <dbReference type="ChEBI" id="CHEBI:44337"/>
        <dbReference type="ChEBI" id="CHEBI:57936"/>
        <dbReference type="ChEBI" id="CHEBI:456216"/>
        <dbReference type="EC" id="2.7.2.8"/>
    </reaction>
</comment>
<feature type="site" description="Transition state stabilizer" evidence="9">
    <location>
        <position position="215"/>
    </location>
</feature>
<dbReference type="AlphaFoldDB" id="A0A223KQ54"/>
<evidence type="ECO:0000256" key="3">
    <source>
        <dbReference type="ARBA" id="ARBA00022605"/>
    </source>
</evidence>
<keyword evidence="9" id="KW-0963">Cytoplasm</keyword>
<evidence type="ECO:0000256" key="1">
    <source>
        <dbReference type="ARBA" id="ARBA00004828"/>
    </source>
</evidence>
<dbReference type="RefSeq" id="WP_066418862.1">
    <property type="nucleotide sequence ID" value="NZ_CP018866.1"/>
</dbReference>
<dbReference type="PIRSF" id="PIRSF000728">
    <property type="entry name" value="NAGK"/>
    <property type="match status" value="1"/>
</dbReference>
<dbReference type="GO" id="GO:0005737">
    <property type="term" value="C:cytoplasm"/>
    <property type="evidence" value="ECO:0007669"/>
    <property type="project" value="UniProtKB-SubCell"/>
</dbReference>
<evidence type="ECO:0000256" key="2">
    <source>
        <dbReference type="ARBA" id="ARBA00022571"/>
    </source>
</evidence>
<comment type="pathway">
    <text evidence="1 9">Amino-acid biosynthesis; L-arginine biosynthesis; N(2)-acetyl-L-ornithine from L-glutamate: step 2/4.</text>
</comment>
<dbReference type="InterPro" id="IPR001048">
    <property type="entry name" value="Asp/Glu/Uridylate_kinase"/>
</dbReference>
<evidence type="ECO:0000256" key="4">
    <source>
        <dbReference type="ARBA" id="ARBA00022679"/>
    </source>
</evidence>
<dbReference type="GO" id="GO:0003991">
    <property type="term" value="F:acetylglutamate kinase activity"/>
    <property type="evidence" value="ECO:0007669"/>
    <property type="project" value="UniProtKB-UniRule"/>
</dbReference>
<dbReference type="InterPro" id="IPR037528">
    <property type="entry name" value="ArgB"/>
</dbReference>
<keyword evidence="4 9" id="KW-0808">Transferase</keyword>
<dbReference type="Pfam" id="PF00696">
    <property type="entry name" value="AA_kinase"/>
    <property type="match status" value="1"/>
</dbReference>
<dbReference type="GO" id="GO:0042450">
    <property type="term" value="P:L-arginine biosynthetic process via ornithine"/>
    <property type="evidence" value="ECO:0007669"/>
    <property type="project" value="UniProtKB-UniRule"/>
</dbReference>
<organism evidence="11 12">
    <name type="scientific">Sutcliffiella cohnii</name>
    <dbReference type="NCBI Taxonomy" id="33932"/>
    <lineage>
        <taxon>Bacteria</taxon>
        <taxon>Bacillati</taxon>
        <taxon>Bacillota</taxon>
        <taxon>Bacilli</taxon>
        <taxon>Bacillales</taxon>
        <taxon>Bacillaceae</taxon>
        <taxon>Sutcliffiella</taxon>
    </lineage>
</organism>